<evidence type="ECO:0000256" key="1">
    <source>
        <dbReference type="SAM" id="MobiDB-lite"/>
    </source>
</evidence>
<feature type="compositionally biased region" description="Basic and acidic residues" evidence="1">
    <location>
        <begin position="90"/>
        <end position="99"/>
    </location>
</feature>
<protein>
    <submittedName>
        <fullName evidence="2">Uncharacterized protein</fullName>
    </submittedName>
</protein>
<accession>A0AAD6Z0J9</accession>
<name>A0AAD6Z0J9_9AGAR</name>
<feature type="compositionally biased region" description="Basic residues" evidence="1">
    <location>
        <begin position="202"/>
        <end position="212"/>
    </location>
</feature>
<evidence type="ECO:0000313" key="3">
    <source>
        <dbReference type="Proteomes" id="UP001218218"/>
    </source>
</evidence>
<sequence length="479" mass="50707">MAGFPWDLFTANTLRPMIADILRSGGYSASDRLNRESSITLLQNIEKHGRMSVLSSRDLNIYPCTVEAALKDTFDAPAKPNASVSAKRKHAEEEDKSDPNDAASSSQPVRKRGRPPKRHAEEDNNNEADTSISVSRRRTRGGNGAETVSAPAAPSRSRGRNSDAAALKSKPAEGLLTRRQAAAQTRGTVPSTRAGKPAAPRAPRKAAPAKKKAAPEAVGALFDGVEIVTRPRSYGGKGKGKEREADGEEGGVGSDADAEGDEVDVEEPGTATTTSTLENSNKENDVSLTELANADTDVDAESESAPFPVFEAQIGSPPPQITVDIIEATRPKGEDMLLPGVPEIGSPVPQIAIEPTDDQIEEARLNHDAMSIEVGSPAPEITIEPMAEDDGDEIEFEPADEVAVQIEGIGNGHIEEGGFLHARPRIAIPRAGTPLNPEYSIEVHSPGSAQHDSDDEMWVINGINGSRLQALEGGLGALD</sequence>
<feature type="compositionally biased region" description="Acidic residues" evidence="1">
    <location>
        <begin position="256"/>
        <end position="267"/>
    </location>
</feature>
<feature type="region of interest" description="Disordered" evidence="1">
    <location>
        <begin position="77"/>
        <end position="303"/>
    </location>
</feature>
<proteinExistence type="predicted"/>
<gene>
    <name evidence="2" type="ORF">DFH08DRAFT_905445</name>
</gene>
<feature type="compositionally biased region" description="Polar residues" evidence="1">
    <location>
        <begin position="182"/>
        <end position="191"/>
    </location>
</feature>
<comment type="caution">
    <text evidence="2">The sequence shown here is derived from an EMBL/GenBank/DDBJ whole genome shotgun (WGS) entry which is preliminary data.</text>
</comment>
<dbReference type="Proteomes" id="UP001218218">
    <property type="component" value="Unassembled WGS sequence"/>
</dbReference>
<feature type="compositionally biased region" description="Polar residues" evidence="1">
    <location>
        <begin position="270"/>
        <end position="279"/>
    </location>
</feature>
<evidence type="ECO:0000313" key="2">
    <source>
        <dbReference type="EMBL" id="KAJ7302371.1"/>
    </source>
</evidence>
<keyword evidence="3" id="KW-1185">Reference proteome</keyword>
<organism evidence="2 3">
    <name type="scientific">Mycena albidolilacea</name>
    <dbReference type="NCBI Taxonomy" id="1033008"/>
    <lineage>
        <taxon>Eukaryota</taxon>
        <taxon>Fungi</taxon>
        <taxon>Dikarya</taxon>
        <taxon>Basidiomycota</taxon>
        <taxon>Agaricomycotina</taxon>
        <taxon>Agaricomycetes</taxon>
        <taxon>Agaricomycetidae</taxon>
        <taxon>Agaricales</taxon>
        <taxon>Marasmiineae</taxon>
        <taxon>Mycenaceae</taxon>
        <taxon>Mycena</taxon>
    </lineage>
</organism>
<reference evidence="2" key="1">
    <citation type="submission" date="2023-03" db="EMBL/GenBank/DDBJ databases">
        <title>Massive genome expansion in bonnet fungi (Mycena s.s.) driven by repeated elements and novel gene families across ecological guilds.</title>
        <authorList>
            <consortium name="Lawrence Berkeley National Laboratory"/>
            <person name="Harder C.B."/>
            <person name="Miyauchi S."/>
            <person name="Viragh M."/>
            <person name="Kuo A."/>
            <person name="Thoen E."/>
            <person name="Andreopoulos B."/>
            <person name="Lu D."/>
            <person name="Skrede I."/>
            <person name="Drula E."/>
            <person name="Henrissat B."/>
            <person name="Morin E."/>
            <person name="Kohler A."/>
            <person name="Barry K."/>
            <person name="LaButti K."/>
            <person name="Morin E."/>
            <person name="Salamov A."/>
            <person name="Lipzen A."/>
            <person name="Mereny Z."/>
            <person name="Hegedus B."/>
            <person name="Baldrian P."/>
            <person name="Stursova M."/>
            <person name="Weitz H."/>
            <person name="Taylor A."/>
            <person name="Grigoriev I.V."/>
            <person name="Nagy L.G."/>
            <person name="Martin F."/>
            <person name="Kauserud H."/>
        </authorList>
    </citation>
    <scope>NUCLEOTIDE SEQUENCE</scope>
    <source>
        <strain evidence="2">CBHHK002</strain>
    </source>
</reference>
<dbReference type="AlphaFoldDB" id="A0AAD6Z0J9"/>
<dbReference type="EMBL" id="JARIHO010000117">
    <property type="protein sequence ID" value="KAJ7302371.1"/>
    <property type="molecule type" value="Genomic_DNA"/>
</dbReference>